<dbReference type="AlphaFoldDB" id="A0AAV8WSN3"/>
<feature type="domain" description="PiggyBac transposable element-derived protein" evidence="1">
    <location>
        <begin position="3"/>
        <end position="183"/>
    </location>
</feature>
<organism evidence="2 3">
    <name type="scientific">Rhamnusium bicolor</name>
    <dbReference type="NCBI Taxonomy" id="1586634"/>
    <lineage>
        <taxon>Eukaryota</taxon>
        <taxon>Metazoa</taxon>
        <taxon>Ecdysozoa</taxon>
        <taxon>Arthropoda</taxon>
        <taxon>Hexapoda</taxon>
        <taxon>Insecta</taxon>
        <taxon>Pterygota</taxon>
        <taxon>Neoptera</taxon>
        <taxon>Endopterygota</taxon>
        <taxon>Coleoptera</taxon>
        <taxon>Polyphaga</taxon>
        <taxon>Cucujiformia</taxon>
        <taxon>Chrysomeloidea</taxon>
        <taxon>Cerambycidae</taxon>
        <taxon>Lepturinae</taxon>
        <taxon>Rhagiini</taxon>
        <taxon>Rhamnusium</taxon>
    </lineage>
</organism>
<gene>
    <name evidence="2" type="ORF">NQ314_018341</name>
</gene>
<dbReference type="EMBL" id="JANEYF010005151">
    <property type="protein sequence ID" value="KAJ8929030.1"/>
    <property type="molecule type" value="Genomic_DNA"/>
</dbReference>
<dbReference type="InterPro" id="IPR029526">
    <property type="entry name" value="PGBD"/>
</dbReference>
<name>A0AAV8WSN3_9CUCU</name>
<reference evidence="2" key="1">
    <citation type="journal article" date="2023" name="Insect Mol. Biol.">
        <title>Genome sequencing provides insights into the evolution of gene families encoding plant cell wall-degrading enzymes in longhorned beetles.</title>
        <authorList>
            <person name="Shin N.R."/>
            <person name="Okamura Y."/>
            <person name="Kirsch R."/>
            <person name="Pauchet Y."/>
        </authorList>
    </citation>
    <scope>NUCLEOTIDE SEQUENCE</scope>
    <source>
        <strain evidence="2">RBIC_L_NR</strain>
    </source>
</reference>
<proteinExistence type="predicted"/>
<keyword evidence="3" id="KW-1185">Reference proteome</keyword>
<evidence type="ECO:0000259" key="1">
    <source>
        <dbReference type="Pfam" id="PF13843"/>
    </source>
</evidence>
<protein>
    <recommendedName>
        <fullName evidence="1">PiggyBac transposable element-derived protein domain-containing protein</fullName>
    </recommendedName>
</protein>
<evidence type="ECO:0000313" key="3">
    <source>
        <dbReference type="Proteomes" id="UP001162156"/>
    </source>
</evidence>
<dbReference type="Proteomes" id="UP001162156">
    <property type="component" value="Unassembled WGS sequence"/>
</dbReference>
<dbReference type="PANTHER" id="PTHR46599">
    <property type="entry name" value="PIGGYBAC TRANSPOSABLE ELEMENT-DERIVED PROTEIN 4"/>
    <property type="match status" value="1"/>
</dbReference>
<dbReference type="PANTHER" id="PTHR46599:SF3">
    <property type="entry name" value="PIGGYBAC TRANSPOSABLE ELEMENT-DERIVED PROTEIN 4"/>
    <property type="match status" value="1"/>
</dbReference>
<dbReference type="Pfam" id="PF13843">
    <property type="entry name" value="DDE_Tnp_1_7"/>
    <property type="match status" value="1"/>
</dbReference>
<accession>A0AAV8WSN3</accession>
<sequence>MQQNVNKWKDLELDEFFVFISITMLMTRNKKLDTKEYWSKDPLLNSPIFSKTISRDRYLQILRNLHFMNNEEFSSNDRLSKLGEVLRKIKDRFQSKFYPFQNLVIDESMILFKGWLRFKQYIKTKRHRLGIKLYVLCDCETGIFLDFIVYVGLQTHHQAEDVKRLGSSGSIVTILMDPYLNKVCILTITTVVRFYHNTFTKKNQYVWHCSRQ</sequence>
<evidence type="ECO:0000313" key="2">
    <source>
        <dbReference type="EMBL" id="KAJ8929030.1"/>
    </source>
</evidence>
<comment type="caution">
    <text evidence="2">The sequence shown here is derived from an EMBL/GenBank/DDBJ whole genome shotgun (WGS) entry which is preliminary data.</text>
</comment>